<dbReference type="GO" id="GO:0016651">
    <property type="term" value="F:oxidoreductase activity, acting on NAD(P)H"/>
    <property type="evidence" value="ECO:0007669"/>
    <property type="project" value="InterPro"/>
</dbReference>
<dbReference type="Proteomes" id="UP000009038">
    <property type="component" value="Unassembled WGS sequence"/>
</dbReference>
<gene>
    <name evidence="4" type="ORF">ASPNIDRAFT_195042</name>
</gene>
<keyword evidence="3" id="KW-0560">Oxidoreductase</keyword>
<dbReference type="Gene3D" id="3.40.50.720">
    <property type="entry name" value="NAD(P)-binding Rossmann-like Domain"/>
    <property type="match status" value="1"/>
</dbReference>
<dbReference type="HOGENOM" id="CLU_2229419_0_0_1"/>
<dbReference type="PANTHER" id="PTHR45348:SF2">
    <property type="entry name" value="ZINC-TYPE ALCOHOL DEHYDROGENASE-LIKE PROTEIN C2E1P3.01"/>
    <property type="match status" value="1"/>
</dbReference>
<comment type="caution">
    <text evidence="4">The sequence shown here is derived from an EMBL/GenBank/DDBJ whole genome shotgun (WGS) entry which is preliminary data.</text>
</comment>
<sequence length="107" mass="12077">MAEIPELLIFEQTVVLLLAISTASADLYCKNYLNLPFPEVDNIKSTNKVLLVWDDASSISISTIQLTVASDLTVFTTTSETNKEFIKLFSMHAVFDYRFSTIKKYIS</sequence>
<reference evidence="4 5" key="1">
    <citation type="journal article" date="2011" name="Genome Res.">
        <title>Comparative genomics of citric-acid-producing Aspergillus niger ATCC 1015 versus enzyme-producing CBS 513.88.</title>
        <authorList>
            <person name="Andersen M.R."/>
            <person name="Salazar M.P."/>
            <person name="Schaap P.J."/>
            <person name="van de Vondervoort P.J."/>
            <person name="Culley D."/>
            <person name="Thykaer J."/>
            <person name="Frisvad J.C."/>
            <person name="Nielsen K.F."/>
            <person name="Albang R."/>
            <person name="Albermann K."/>
            <person name="Berka R.M."/>
            <person name="Braus G.H."/>
            <person name="Braus-Stromeyer S.A."/>
            <person name="Corrochano L.M."/>
            <person name="Dai Z."/>
            <person name="van Dijck P.W."/>
            <person name="Hofmann G."/>
            <person name="Lasure L.L."/>
            <person name="Magnuson J.K."/>
            <person name="Menke H."/>
            <person name="Meijer M."/>
            <person name="Meijer S.L."/>
            <person name="Nielsen J.B."/>
            <person name="Nielsen M.L."/>
            <person name="van Ooyen A.J."/>
            <person name="Pel H.J."/>
            <person name="Poulsen L."/>
            <person name="Samson R.A."/>
            <person name="Stam H."/>
            <person name="Tsang A."/>
            <person name="van den Brink J.M."/>
            <person name="Atkins A."/>
            <person name="Aerts A."/>
            <person name="Shapiro H."/>
            <person name="Pangilinan J."/>
            <person name="Salamov A."/>
            <person name="Lou Y."/>
            <person name="Lindquist E."/>
            <person name="Lucas S."/>
            <person name="Grimwood J."/>
            <person name="Grigoriev I.V."/>
            <person name="Kubicek C.P."/>
            <person name="Martinez D."/>
            <person name="van Peij N.N."/>
            <person name="Roubos J.A."/>
            <person name="Nielsen J."/>
            <person name="Baker S.E."/>
        </authorList>
    </citation>
    <scope>NUCLEOTIDE SEQUENCE [LARGE SCALE GENOMIC DNA]</scope>
    <source>
        <strain evidence="5">ATCC 1015 / CBS 113.46 / FGSC A1144 / LSHB Ac4 / NCTC 3858a / NRRL 328 / USDA 3528.7</strain>
    </source>
</reference>
<keyword evidence="2" id="KW-0521">NADP</keyword>
<evidence type="ECO:0000256" key="3">
    <source>
        <dbReference type="ARBA" id="ARBA00023002"/>
    </source>
</evidence>
<protein>
    <submittedName>
        <fullName evidence="4">Uncharacterized protein</fullName>
    </submittedName>
</protein>
<dbReference type="PANTHER" id="PTHR45348">
    <property type="entry name" value="HYPOTHETICAL OXIDOREDUCTASE (EUROFUNG)"/>
    <property type="match status" value="1"/>
</dbReference>
<accession>G3XWV5</accession>
<feature type="non-terminal residue" evidence="4">
    <location>
        <position position="107"/>
    </location>
</feature>
<dbReference type="STRING" id="380704.G3XWV5"/>
<dbReference type="GO" id="GO:0000166">
    <property type="term" value="F:nucleotide binding"/>
    <property type="evidence" value="ECO:0007669"/>
    <property type="project" value="UniProtKB-KW"/>
</dbReference>
<dbReference type="AlphaFoldDB" id="G3XWV5"/>
<dbReference type="EMBL" id="ACJE01000007">
    <property type="protein sequence ID" value="EHA25074.1"/>
    <property type="molecule type" value="Genomic_DNA"/>
</dbReference>
<evidence type="ECO:0000256" key="1">
    <source>
        <dbReference type="ARBA" id="ARBA00022741"/>
    </source>
</evidence>
<evidence type="ECO:0000313" key="4">
    <source>
        <dbReference type="EMBL" id="EHA25074.1"/>
    </source>
</evidence>
<dbReference type="Gene3D" id="3.90.180.10">
    <property type="entry name" value="Medium-chain alcohol dehydrogenases, catalytic domain"/>
    <property type="match status" value="1"/>
</dbReference>
<evidence type="ECO:0000256" key="2">
    <source>
        <dbReference type="ARBA" id="ARBA00022857"/>
    </source>
</evidence>
<evidence type="ECO:0000313" key="5">
    <source>
        <dbReference type="Proteomes" id="UP000009038"/>
    </source>
</evidence>
<organism evidence="4 5">
    <name type="scientific">Aspergillus niger (strain ATCC 1015 / CBS 113.46 / FGSC A1144 / LSHB Ac4 / NCTC 3858a / NRRL 328 / USDA 3528.7)</name>
    <dbReference type="NCBI Taxonomy" id="380704"/>
    <lineage>
        <taxon>Eukaryota</taxon>
        <taxon>Fungi</taxon>
        <taxon>Dikarya</taxon>
        <taxon>Ascomycota</taxon>
        <taxon>Pezizomycotina</taxon>
        <taxon>Eurotiomycetes</taxon>
        <taxon>Eurotiomycetidae</taxon>
        <taxon>Eurotiales</taxon>
        <taxon>Aspergillaceae</taxon>
        <taxon>Aspergillus</taxon>
        <taxon>Aspergillus subgen. Circumdati</taxon>
    </lineage>
</organism>
<keyword evidence="1" id="KW-0547">Nucleotide-binding</keyword>
<name>G3XWV5_ASPNA</name>
<dbReference type="InterPro" id="IPR047122">
    <property type="entry name" value="Trans-enoyl_RdTase-like"/>
</dbReference>
<proteinExistence type="predicted"/>